<name>A0A7V5U2L0_9BACT</name>
<protein>
    <submittedName>
        <fullName evidence="1">Uncharacterized protein</fullName>
    </submittedName>
</protein>
<accession>A0A7V5U2L0</accession>
<comment type="caution">
    <text evidence="1">The sequence shown here is derived from an EMBL/GenBank/DDBJ whole genome shotgun (WGS) entry which is preliminary data.</text>
</comment>
<evidence type="ECO:0000313" key="1">
    <source>
        <dbReference type="EMBL" id="HHI97259.1"/>
    </source>
</evidence>
<gene>
    <name evidence="1" type="ORF">ENJ96_05340</name>
</gene>
<sequence length="98" mass="11563">MAKIVSIKDRKKTQRGRKKRLEQLKDELLRLHGIDLDRLLANEPIQGLTMDEFQELTEQLLEVIELFCEDHPHVTVQDLLYALESLKEIIRESAIEQR</sequence>
<dbReference type="AlphaFoldDB" id="A0A7V5U2L0"/>
<dbReference type="EMBL" id="DROK01000154">
    <property type="protein sequence ID" value="HHI97259.1"/>
    <property type="molecule type" value="Genomic_DNA"/>
</dbReference>
<proteinExistence type="predicted"/>
<reference evidence="1" key="1">
    <citation type="journal article" date="2020" name="mSystems">
        <title>Genome- and Community-Level Interaction Insights into Carbon Utilization and Element Cycling Functions of Hydrothermarchaeota in Hydrothermal Sediment.</title>
        <authorList>
            <person name="Zhou Z."/>
            <person name="Liu Y."/>
            <person name="Xu W."/>
            <person name="Pan J."/>
            <person name="Luo Z.H."/>
            <person name="Li M."/>
        </authorList>
    </citation>
    <scope>NUCLEOTIDE SEQUENCE [LARGE SCALE GENOMIC DNA]</scope>
    <source>
        <strain evidence="1">HyVt-533</strain>
    </source>
</reference>
<dbReference type="Proteomes" id="UP000886101">
    <property type="component" value="Unassembled WGS sequence"/>
</dbReference>
<organism evidence="1">
    <name type="scientific">Thermodesulfatator atlanticus</name>
    <dbReference type="NCBI Taxonomy" id="501497"/>
    <lineage>
        <taxon>Bacteria</taxon>
        <taxon>Pseudomonadati</taxon>
        <taxon>Thermodesulfobacteriota</taxon>
        <taxon>Thermodesulfobacteria</taxon>
        <taxon>Thermodesulfobacteriales</taxon>
        <taxon>Thermodesulfatatoraceae</taxon>
        <taxon>Thermodesulfatator</taxon>
    </lineage>
</organism>